<dbReference type="OMA" id="LYIYGMQ"/>
<sequence>MCRSRAAMTITEAAAKRLRSLLEKHPESYGVRLSLKQRGCNGLSYQLDYAKERRRFEEEVVSADGRVRVLVDPRAMLHVVGTEMDYVENDLASEFVFRNPNAKGTCGCGESFNV</sequence>
<dbReference type="InterPro" id="IPR050322">
    <property type="entry name" value="Fe-S_cluster_asmbl/transfer"/>
</dbReference>
<dbReference type="EMBL" id="AP006502">
    <property type="protein sequence ID" value="BAM83238.1"/>
    <property type="molecule type" value="Genomic_DNA"/>
</dbReference>
<evidence type="ECO:0000313" key="4">
    <source>
        <dbReference type="Proteomes" id="UP000007014"/>
    </source>
</evidence>
<gene>
    <name evidence="3" type="ORF">CYME_CMT264C</name>
</gene>
<dbReference type="Proteomes" id="UP000007014">
    <property type="component" value="Chromosome 20"/>
</dbReference>
<dbReference type="Pfam" id="PF01521">
    <property type="entry name" value="Fe-S_biosyn"/>
    <property type="match status" value="1"/>
</dbReference>
<dbReference type="InterPro" id="IPR017870">
    <property type="entry name" value="FeS_cluster_insertion_CS"/>
</dbReference>
<dbReference type="GO" id="GO:0016226">
    <property type="term" value="P:iron-sulfur cluster assembly"/>
    <property type="evidence" value="ECO:0007669"/>
    <property type="project" value="InterPro"/>
</dbReference>
<name>M1VMH8_CYAM1</name>
<dbReference type="STRING" id="280699.M1VMH8"/>
<dbReference type="InterPro" id="IPR000361">
    <property type="entry name" value="ATAP_core_dom"/>
</dbReference>
<reference evidence="3 4" key="1">
    <citation type="journal article" date="2004" name="Nature">
        <title>Genome sequence of the ultrasmall unicellular red alga Cyanidioschyzon merolae 10D.</title>
        <authorList>
            <person name="Matsuzaki M."/>
            <person name="Misumi O."/>
            <person name="Shin-i T."/>
            <person name="Maruyama S."/>
            <person name="Takahara M."/>
            <person name="Miyagishima S."/>
            <person name="Mori T."/>
            <person name="Nishida K."/>
            <person name="Yagisawa F."/>
            <person name="Nishida K."/>
            <person name="Yoshida Y."/>
            <person name="Nishimura Y."/>
            <person name="Nakao S."/>
            <person name="Kobayashi T."/>
            <person name="Momoyama Y."/>
            <person name="Higashiyama T."/>
            <person name="Minoda A."/>
            <person name="Sano M."/>
            <person name="Nomoto H."/>
            <person name="Oishi K."/>
            <person name="Hayashi H."/>
            <person name="Ohta F."/>
            <person name="Nishizaka S."/>
            <person name="Haga S."/>
            <person name="Miura S."/>
            <person name="Morishita T."/>
            <person name="Kabeya Y."/>
            <person name="Terasawa K."/>
            <person name="Suzuki Y."/>
            <person name="Ishii Y."/>
            <person name="Asakawa S."/>
            <person name="Takano H."/>
            <person name="Ohta N."/>
            <person name="Kuroiwa H."/>
            <person name="Tanaka K."/>
            <person name="Shimizu N."/>
            <person name="Sugano S."/>
            <person name="Sato N."/>
            <person name="Nozaki H."/>
            <person name="Ogasawara N."/>
            <person name="Kohara Y."/>
            <person name="Kuroiwa T."/>
        </authorList>
    </citation>
    <scope>NUCLEOTIDE SEQUENCE [LARGE SCALE GENOMIC DNA]</scope>
    <source>
        <strain evidence="3 4">10D</strain>
    </source>
</reference>
<reference evidence="3 4" key="2">
    <citation type="journal article" date="2007" name="BMC Biol.">
        <title>A 100%-complete sequence reveals unusually simple genomic features in the hot-spring red alga Cyanidioschyzon merolae.</title>
        <authorList>
            <person name="Nozaki H."/>
            <person name="Takano H."/>
            <person name="Misumi O."/>
            <person name="Terasawa K."/>
            <person name="Matsuzaki M."/>
            <person name="Maruyama S."/>
            <person name="Nishida K."/>
            <person name="Yagisawa F."/>
            <person name="Yoshida Y."/>
            <person name="Fujiwara T."/>
            <person name="Takio S."/>
            <person name="Tamura K."/>
            <person name="Chung S.J."/>
            <person name="Nakamura S."/>
            <person name="Kuroiwa H."/>
            <person name="Tanaka K."/>
            <person name="Sato N."/>
            <person name="Kuroiwa T."/>
        </authorList>
    </citation>
    <scope>NUCLEOTIDE SEQUENCE [LARGE SCALE GENOMIC DNA]</scope>
    <source>
        <strain evidence="3 4">10D</strain>
    </source>
</reference>
<dbReference type="AlphaFoldDB" id="M1VMH8"/>
<dbReference type="SUPFAM" id="SSF89360">
    <property type="entry name" value="HesB-like domain"/>
    <property type="match status" value="1"/>
</dbReference>
<dbReference type="GeneID" id="16997931"/>
<comment type="similarity">
    <text evidence="1">Belongs to the HesB/IscA family.</text>
</comment>
<protein>
    <submittedName>
        <fullName evidence="3">Probable iron-sulfur cluster assembly protein IscA</fullName>
    </submittedName>
</protein>
<organism evidence="3 4">
    <name type="scientific">Cyanidioschyzon merolae (strain NIES-3377 / 10D)</name>
    <name type="common">Unicellular red alga</name>
    <dbReference type="NCBI Taxonomy" id="280699"/>
    <lineage>
        <taxon>Eukaryota</taxon>
        <taxon>Rhodophyta</taxon>
        <taxon>Bangiophyceae</taxon>
        <taxon>Cyanidiales</taxon>
        <taxon>Cyanidiaceae</taxon>
        <taxon>Cyanidioschyzon</taxon>
    </lineage>
</organism>
<dbReference type="PANTHER" id="PTHR10072">
    <property type="entry name" value="IRON-SULFUR CLUSTER ASSEMBLY PROTEIN"/>
    <property type="match status" value="1"/>
</dbReference>
<dbReference type="GO" id="GO:0005739">
    <property type="term" value="C:mitochondrion"/>
    <property type="evidence" value="ECO:0007669"/>
    <property type="project" value="TreeGrafter"/>
</dbReference>
<evidence type="ECO:0000259" key="2">
    <source>
        <dbReference type="Pfam" id="PF01521"/>
    </source>
</evidence>
<dbReference type="FunFam" id="2.60.300.12:FF:000001">
    <property type="entry name" value="Iron-binding protein IscA"/>
    <property type="match status" value="1"/>
</dbReference>
<dbReference type="PANTHER" id="PTHR10072:SF41">
    <property type="entry name" value="IRON-SULFUR CLUSTER ASSEMBLY 1 HOMOLOG, MITOCHONDRIAL"/>
    <property type="match status" value="1"/>
</dbReference>
<evidence type="ECO:0000313" key="3">
    <source>
        <dbReference type="EMBL" id="BAM83238.1"/>
    </source>
</evidence>
<dbReference type="Gramene" id="CMT264CT">
    <property type="protein sequence ID" value="CMT264CT"/>
    <property type="gene ID" value="CMT264C"/>
</dbReference>
<evidence type="ECO:0000256" key="1">
    <source>
        <dbReference type="ARBA" id="ARBA00006718"/>
    </source>
</evidence>
<dbReference type="PROSITE" id="PS01152">
    <property type="entry name" value="HESB"/>
    <property type="match status" value="1"/>
</dbReference>
<dbReference type="HOGENOM" id="CLU_069054_4_2_1"/>
<dbReference type="KEGG" id="cme:CYME_CMT264C"/>
<dbReference type="GO" id="GO:0051537">
    <property type="term" value="F:2 iron, 2 sulfur cluster binding"/>
    <property type="evidence" value="ECO:0007669"/>
    <property type="project" value="TreeGrafter"/>
</dbReference>
<dbReference type="eggNOG" id="KOG1120">
    <property type="taxonomic scope" value="Eukaryota"/>
</dbReference>
<dbReference type="InterPro" id="IPR016092">
    <property type="entry name" value="ATAP"/>
</dbReference>
<keyword evidence="4" id="KW-1185">Reference proteome</keyword>
<dbReference type="Gene3D" id="2.60.300.12">
    <property type="entry name" value="HesB-like domain"/>
    <property type="match status" value="1"/>
</dbReference>
<accession>M1VMH8</accession>
<feature type="domain" description="Core" evidence="2">
    <location>
        <begin position="8"/>
        <end position="110"/>
    </location>
</feature>
<dbReference type="OrthoDB" id="333486at2759"/>
<dbReference type="InterPro" id="IPR035903">
    <property type="entry name" value="HesB-like_dom_sf"/>
</dbReference>
<proteinExistence type="inferred from homology"/>
<dbReference type="NCBIfam" id="TIGR00049">
    <property type="entry name" value="iron-sulfur cluster assembly accessory protein"/>
    <property type="match status" value="1"/>
</dbReference>
<dbReference type="RefSeq" id="XP_005539274.1">
    <property type="nucleotide sequence ID" value="XM_005539217.1"/>
</dbReference>